<keyword evidence="3 5" id="KW-0067">ATP-binding</keyword>
<evidence type="ECO:0000313" key="6">
    <source>
        <dbReference type="Proteomes" id="UP001589788"/>
    </source>
</evidence>
<evidence type="ECO:0000256" key="1">
    <source>
        <dbReference type="ARBA" id="ARBA00022448"/>
    </source>
</evidence>
<keyword evidence="6" id="KW-1185">Reference proteome</keyword>
<dbReference type="EMBL" id="JBHLYQ010000020">
    <property type="protein sequence ID" value="MFC0081207.1"/>
    <property type="molecule type" value="Genomic_DNA"/>
</dbReference>
<dbReference type="CDD" id="cd03219">
    <property type="entry name" value="ABC_Mj1267_LivG_branched"/>
    <property type="match status" value="1"/>
</dbReference>
<dbReference type="GO" id="GO:0005524">
    <property type="term" value="F:ATP binding"/>
    <property type="evidence" value="ECO:0007669"/>
    <property type="project" value="UniProtKB-KW"/>
</dbReference>
<reference evidence="5 6" key="1">
    <citation type="submission" date="2024-09" db="EMBL/GenBank/DDBJ databases">
        <authorList>
            <person name="Sun Q."/>
            <person name="Mori K."/>
        </authorList>
    </citation>
    <scope>NUCLEOTIDE SEQUENCE [LARGE SCALE GENOMIC DNA]</scope>
    <source>
        <strain evidence="5 6">JCM 15389</strain>
    </source>
</reference>
<gene>
    <name evidence="5" type="ORF">ACFFRE_03405</name>
</gene>
<dbReference type="InterPro" id="IPR032823">
    <property type="entry name" value="BCA_ABC_TP_C"/>
</dbReference>
<dbReference type="Gene3D" id="3.40.50.300">
    <property type="entry name" value="P-loop containing nucleotide triphosphate hydrolases"/>
    <property type="match status" value="1"/>
</dbReference>
<evidence type="ECO:0000256" key="3">
    <source>
        <dbReference type="ARBA" id="ARBA00022840"/>
    </source>
</evidence>
<dbReference type="RefSeq" id="WP_377788221.1">
    <property type="nucleotide sequence ID" value="NZ_JBHLYQ010000020.1"/>
</dbReference>
<keyword evidence="1" id="KW-0813">Transport</keyword>
<name>A0ABV6C4N6_9ACTN</name>
<sequence length="257" mass="26943">MSDGAALLEVAGVHVAFGGVQALGGVSFQVGPGEAVGLVGPNGAGKTTLFNVVTGQLRPDAGTVRFEGRPLGGVPSHRRARLGIARTFQRVEVFPELSPLEHVVVARRASRCEGSLWADLLGRGRLSPEEHRAALDLLQAVGLSSLAEVPVAALTLGQQRLVELARALALEPRLLLADEPSSGLDPAERASVARLLRQLVEARGTALLLVEHDLALVRQVVDRVLALDSGALVAEGPFDQVVADPRVRQAYLGRAAG</sequence>
<dbReference type="PANTHER" id="PTHR45772">
    <property type="entry name" value="CONSERVED COMPONENT OF ABC TRANSPORTER FOR NATURAL AMINO ACIDS-RELATED"/>
    <property type="match status" value="1"/>
</dbReference>
<protein>
    <submittedName>
        <fullName evidence="5">ABC transporter ATP-binding protein</fullName>
    </submittedName>
</protein>
<organism evidence="5 6">
    <name type="scientific">Aciditerrimonas ferrireducens</name>
    <dbReference type="NCBI Taxonomy" id="667306"/>
    <lineage>
        <taxon>Bacteria</taxon>
        <taxon>Bacillati</taxon>
        <taxon>Actinomycetota</taxon>
        <taxon>Acidimicrobiia</taxon>
        <taxon>Acidimicrobiales</taxon>
        <taxon>Acidimicrobiaceae</taxon>
        <taxon>Aciditerrimonas</taxon>
    </lineage>
</organism>
<dbReference type="Pfam" id="PF12399">
    <property type="entry name" value="BCA_ABC_TP_C"/>
    <property type="match status" value="1"/>
</dbReference>
<dbReference type="Pfam" id="PF00005">
    <property type="entry name" value="ABC_tran"/>
    <property type="match status" value="1"/>
</dbReference>
<dbReference type="InterPro" id="IPR027417">
    <property type="entry name" value="P-loop_NTPase"/>
</dbReference>
<dbReference type="InterPro" id="IPR003593">
    <property type="entry name" value="AAA+_ATPase"/>
</dbReference>
<dbReference type="Proteomes" id="UP001589788">
    <property type="component" value="Unassembled WGS sequence"/>
</dbReference>
<dbReference type="SUPFAM" id="SSF52540">
    <property type="entry name" value="P-loop containing nucleoside triphosphate hydrolases"/>
    <property type="match status" value="1"/>
</dbReference>
<evidence type="ECO:0000259" key="4">
    <source>
        <dbReference type="PROSITE" id="PS50893"/>
    </source>
</evidence>
<dbReference type="PROSITE" id="PS50893">
    <property type="entry name" value="ABC_TRANSPORTER_2"/>
    <property type="match status" value="1"/>
</dbReference>
<proteinExistence type="predicted"/>
<evidence type="ECO:0000313" key="5">
    <source>
        <dbReference type="EMBL" id="MFC0081207.1"/>
    </source>
</evidence>
<dbReference type="InterPro" id="IPR051120">
    <property type="entry name" value="ABC_AA/LPS_Transport"/>
</dbReference>
<evidence type="ECO:0000256" key="2">
    <source>
        <dbReference type="ARBA" id="ARBA00022741"/>
    </source>
</evidence>
<comment type="caution">
    <text evidence="5">The sequence shown here is derived from an EMBL/GenBank/DDBJ whole genome shotgun (WGS) entry which is preliminary data.</text>
</comment>
<feature type="domain" description="ABC transporter" evidence="4">
    <location>
        <begin position="8"/>
        <end position="254"/>
    </location>
</feature>
<dbReference type="SMART" id="SM00382">
    <property type="entry name" value="AAA"/>
    <property type="match status" value="1"/>
</dbReference>
<dbReference type="PANTHER" id="PTHR45772:SF1">
    <property type="entry name" value="ABC TRANSPORTER ATP-BINDING PROTEIN"/>
    <property type="match status" value="1"/>
</dbReference>
<keyword evidence="2" id="KW-0547">Nucleotide-binding</keyword>
<dbReference type="InterPro" id="IPR003439">
    <property type="entry name" value="ABC_transporter-like_ATP-bd"/>
</dbReference>
<accession>A0ABV6C4N6</accession>